<dbReference type="PROSITE" id="PS00894">
    <property type="entry name" value="HTH_DEOR_1"/>
    <property type="match status" value="1"/>
</dbReference>
<dbReference type="PROSITE" id="PS51000">
    <property type="entry name" value="HTH_DEOR_2"/>
    <property type="match status" value="1"/>
</dbReference>
<protein>
    <submittedName>
        <fullName evidence="5">DeoR/GlpR transcriptional regulator</fullName>
    </submittedName>
</protein>
<dbReference type="PANTHER" id="PTHR30363:SF8">
    <property type="entry name" value="DEOXYRIBOSE OPERON REPRESSOR"/>
    <property type="match status" value="1"/>
</dbReference>
<evidence type="ECO:0000259" key="4">
    <source>
        <dbReference type="PROSITE" id="PS51000"/>
    </source>
</evidence>
<evidence type="ECO:0000313" key="5">
    <source>
        <dbReference type="EMBL" id="NTS33506.1"/>
    </source>
</evidence>
<dbReference type="GO" id="GO:0003700">
    <property type="term" value="F:DNA-binding transcription factor activity"/>
    <property type="evidence" value="ECO:0007669"/>
    <property type="project" value="InterPro"/>
</dbReference>
<dbReference type="RefSeq" id="WP_174208431.1">
    <property type="nucleotide sequence ID" value="NZ_JABUMX010000006.1"/>
</dbReference>
<dbReference type="InterPro" id="IPR050313">
    <property type="entry name" value="Carb_Metab_HTH_regulators"/>
</dbReference>
<dbReference type="Pfam" id="PF00455">
    <property type="entry name" value="DeoRC"/>
    <property type="match status" value="1"/>
</dbReference>
<reference evidence="5 6" key="1">
    <citation type="submission" date="2020-05" db="EMBL/GenBank/DDBJ databases">
        <authorList>
            <person name="Kim M.K."/>
        </authorList>
    </citation>
    <scope>NUCLEOTIDE SEQUENCE [LARGE SCALE GENOMIC DNA]</scope>
    <source>
        <strain evidence="5 6">BT25</strain>
    </source>
</reference>
<evidence type="ECO:0000256" key="2">
    <source>
        <dbReference type="ARBA" id="ARBA00023125"/>
    </source>
</evidence>
<dbReference type="Pfam" id="PF08220">
    <property type="entry name" value="HTH_DeoR"/>
    <property type="match status" value="1"/>
</dbReference>
<gene>
    <name evidence="5" type="ORF">HQ945_19805</name>
</gene>
<dbReference type="SUPFAM" id="SSF100950">
    <property type="entry name" value="NagB/RpiA/CoA transferase-like"/>
    <property type="match status" value="1"/>
</dbReference>
<proteinExistence type="predicted"/>
<dbReference type="Proteomes" id="UP000550508">
    <property type="component" value="Unassembled WGS sequence"/>
</dbReference>
<sequence>MVSRKARRIADLSGALRARRVLRLKDAALLLNVSEMTVRRDVAENPDQFGYLGGHIVPAGDFWNDSPYDLSQAVDTHAAAKVRACAHAARYIRPDDTIFIDCGTTLLSLIDHVPADYRITAICYALNVAERLTRRPNISVVMLGGLYYASSASFSGDSGLETLSKLGINTAFISAAGLDMSRGASCAHFHEAPVKQRAIEFAEMNLLVADSSKMGKVKPVLFAPITAFQAIITEEGEIDVPKAP</sequence>
<dbReference type="InterPro" id="IPR037171">
    <property type="entry name" value="NagB/RpiA_transferase-like"/>
</dbReference>
<keyword evidence="1" id="KW-0805">Transcription regulation</keyword>
<dbReference type="PANTHER" id="PTHR30363">
    <property type="entry name" value="HTH-TYPE TRANSCRIPTIONAL REGULATOR SRLR-RELATED"/>
    <property type="match status" value="1"/>
</dbReference>
<keyword evidence="2" id="KW-0238">DNA-binding</keyword>
<evidence type="ECO:0000256" key="3">
    <source>
        <dbReference type="ARBA" id="ARBA00023163"/>
    </source>
</evidence>
<dbReference type="SMART" id="SM01134">
    <property type="entry name" value="DeoRC"/>
    <property type="match status" value="1"/>
</dbReference>
<dbReference type="InterPro" id="IPR014036">
    <property type="entry name" value="DeoR-like_C"/>
</dbReference>
<keyword evidence="6" id="KW-1185">Reference proteome</keyword>
<comment type="caution">
    <text evidence="5">The sequence shown here is derived from an EMBL/GenBank/DDBJ whole genome shotgun (WGS) entry which is preliminary data.</text>
</comment>
<name>A0A849VUX2_9HYPH</name>
<accession>A0A849VUX2</accession>
<dbReference type="InterPro" id="IPR018356">
    <property type="entry name" value="Tscrpt_reg_HTH_DeoR_CS"/>
</dbReference>
<evidence type="ECO:0000256" key="1">
    <source>
        <dbReference type="ARBA" id="ARBA00023015"/>
    </source>
</evidence>
<dbReference type="InterPro" id="IPR001034">
    <property type="entry name" value="DeoR_HTH"/>
</dbReference>
<dbReference type="AlphaFoldDB" id="A0A849VUX2"/>
<keyword evidence="3" id="KW-0804">Transcription</keyword>
<feature type="domain" description="HTH deoR-type" evidence="4">
    <location>
        <begin position="5"/>
        <end position="57"/>
    </location>
</feature>
<evidence type="ECO:0000313" key="6">
    <source>
        <dbReference type="Proteomes" id="UP000550508"/>
    </source>
</evidence>
<organism evidence="5 6">
    <name type="scientific">Phyllobacterium pellucidum</name>
    <dbReference type="NCBI Taxonomy" id="2740464"/>
    <lineage>
        <taxon>Bacteria</taxon>
        <taxon>Pseudomonadati</taxon>
        <taxon>Pseudomonadota</taxon>
        <taxon>Alphaproteobacteria</taxon>
        <taxon>Hyphomicrobiales</taxon>
        <taxon>Phyllobacteriaceae</taxon>
        <taxon>Phyllobacterium</taxon>
    </lineage>
</organism>
<dbReference type="EMBL" id="JABUMX010000006">
    <property type="protein sequence ID" value="NTS33506.1"/>
    <property type="molecule type" value="Genomic_DNA"/>
</dbReference>
<dbReference type="GO" id="GO:0003677">
    <property type="term" value="F:DNA binding"/>
    <property type="evidence" value="ECO:0007669"/>
    <property type="project" value="UniProtKB-KW"/>
</dbReference>